<feature type="compositionally biased region" description="Polar residues" evidence="1">
    <location>
        <begin position="140"/>
        <end position="159"/>
    </location>
</feature>
<evidence type="ECO:0000313" key="3">
    <source>
        <dbReference type="Proteomes" id="UP000054144"/>
    </source>
</evidence>
<feature type="region of interest" description="Disordered" evidence="1">
    <location>
        <begin position="1128"/>
        <end position="1163"/>
    </location>
</feature>
<feature type="compositionally biased region" description="Polar residues" evidence="1">
    <location>
        <begin position="1511"/>
        <end position="1527"/>
    </location>
</feature>
<sequence length="2017" mass="218951">MSLAYPSAPNTPEAIPTIRLVSATPAAAGLSEASTSFSSPASWASVPTPLAPKTNVVTRRRLVPKKSKLGLLGRTSNEKDKGKDLSDVIRRVGGSGSTRGGFEIYVDRTEDPDIGEILVVQKKKSRAALDGMTWGALGETTNVPRTSAPTRPAKTSTSALKAENEENKWWSFSRQRKDTGKKEPLKASKKAALPARSKTPEPLRLPKESRARFNSLDSGILLKAPTALPPSDGSNPPTPAFALDSDAQLHRAADQRVDIHTPASAPTLSVPSPGLLAPPNLVLPDSMNEGPSSNQGSIAMRAMRSMRSLAHIASWVQPKNGAESDHAKKGKKDKKEDRKKKKDEGRKKEKEVKKEKVLKQKKEKAQTVRLGSTSSFEAGRLTSPEKLVNKKRSVLGLGFPSTMRVPVPTARNGSTASSIGGNGPRDIPNATTTVDNNRLSVESAELMARNRIPSTMSAGSSVRPASTASCSSYNSRISSGSSTSIRWDERGLETVQEMRNKEREAKKNEDVGGKGNARKRTSEAVAADDQEATKKKRDDRESNHSVEGRRRTPISEVFRDAQSVRSWSSSVADSVNPLPMLTIEEATSDGHGSCGDSAASVNMTTPPKPRRRPVSEQLLNRSRPLGFHEDQQGVISMLDAATKDLAQLITTLDLQATPGSTYGTPADSAKRRQDARNMPKWKPSVEAITMKHEEKLPESPSPLAKTLRHNTVSIASLRPYAQSRKNFSPPKNEPQTSVVGQQIAPWRVLNKLVASPPRSPRQEPPSSPVRRLRPKKRASIPSPAPDPCPVLQPLHPARSRNTVRPIRTSDASIVNNGSRGGRALTDFTFGGADSDSIEMGRKTVDSIRNSPSLNRRFSHETRRILGLSGTMGGSEVSAYADPDLDVSDPDSDIPDELQVILSHSPGDDTLSFPASAVPSSLPPTSPPAEPLPTPEVSVVQNNEDDDSAPVFCANVTVDGGDCVELDIEEDHLSEEDQDKSFDFTNELKKLSESGGSDRLSFVEQLENAFRTPADSKVDLVYGLGQGFLDAKLPPVPPLPMVEIAKSQSCHSAMQESSLVIEDPSGNVKRNSESSNCSKISPTASILPIRPEPSLSNVREPDFEPASDSPCSVTEVSKDEVLAASTQALRSASSASTSGSSEGRLNTSFRFGGRPSQRQVKQKPVPAITLSDIVPPLSHAREFSQSSLMLGDDSVLRSILAQAEEVCDRRDSDSRNDRCAGDVLAVPAPGSFNESRPTSVINMSRPASGVSFKGFESFDEVRRGFEFNDYRPAFYPPADTSRHGRHESVLSIASVSSYGRVIDGGTPDPFDFGLPSLRGRPTSDGMSISMSLTVDDTFSFLNHQPRKRVESDASSFYFRAPIGNTSRGHRRQQSSISAAPPVSLYNRSFGSHLRNDSVGSMSSVAQSYIMHSGNAGRLSMVRHRPEMSSDSIMSDFSAMRLGRPGIGDKMFDTATDHGMPLEAISASPTDEAFDSIMDADSRRLNKHSSYDSGLDDIKSTTDDSLFDKTGDRSSASSGSVFGYENSQQVSRHLLPPDHFRPLSMMSYTSYTSVHEPIREDDTMISMFGGGHVRRQSLASIIEMSPCLRIEKRKRPDTDAADDEHEESPSKARIVTKPSIASTSSYHFGGERMIRANHGLLHRESLEENCLVGNGEDDSGTFGYFPVFSRPEPAARSRSSTCTSESEGATTPPLSSSDGSSMSGGSQSSIDIAHIMSSLTNATHPMVSRPSRARPRGQGHRRPMSRASHQARMSRSFMYETITEEASPTQTVPVSSVSSDSPTTSQPIFVVNEDTVSIHSRSSSSESISFWNDEQGIVALRKFYALRSEAEELVTESKRVWADTPFSLFAVQNFNPPNSPAGMCALLEHSVKHYGPLSAELRHRRQLSRPSPYPQSEVSKASAIEHEAQRTIKRSPPLRDLPSNVNINTAATVEVKEVSKSVLDEDHADGKPVIRPRVGSAARRSALGWSRRNVGKSSTEHRKENMIGEATPVQGLRFNRPRPRSRQTPLGQSRSARNN</sequence>
<gene>
    <name evidence="2" type="ORF">FISHEDRAFT_69402</name>
</gene>
<feature type="compositionally biased region" description="Basic and acidic residues" evidence="1">
    <location>
        <begin position="175"/>
        <end position="186"/>
    </location>
</feature>
<feature type="compositionally biased region" description="Basic and acidic residues" evidence="1">
    <location>
        <begin position="1499"/>
        <end position="1510"/>
    </location>
</feature>
<feature type="compositionally biased region" description="Low complexity" evidence="1">
    <location>
        <begin position="1128"/>
        <end position="1140"/>
    </location>
</feature>
<protein>
    <submittedName>
        <fullName evidence="2">Uncharacterized protein</fullName>
    </submittedName>
</protein>
<evidence type="ECO:0000313" key="2">
    <source>
        <dbReference type="EMBL" id="KIY52945.1"/>
    </source>
</evidence>
<feature type="region of interest" description="Disordered" evidence="1">
    <location>
        <begin position="1499"/>
        <end position="1527"/>
    </location>
</feature>
<feature type="region of interest" description="Disordered" evidence="1">
    <location>
        <begin position="1968"/>
        <end position="2017"/>
    </location>
</feature>
<feature type="compositionally biased region" description="Basic and acidic residues" evidence="1">
    <location>
        <begin position="486"/>
        <end position="512"/>
    </location>
</feature>
<dbReference type="Proteomes" id="UP000054144">
    <property type="component" value="Unassembled WGS sequence"/>
</dbReference>
<feature type="compositionally biased region" description="Basic and acidic residues" evidence="1">
    <location>
        <begin position="531"/>
        <end position="550"/>
    </location>
</feature>
<feature type="compositionally biased region" description="Basic residues" evidence="1">
    <location>
        <begin position="328"/>
        <end position="341"/>
    </location>
</feature>
<dbReference type="OrthoDB" id="2563277at2759"/>
<feature type="region of interest" description="Disordered" evidence="1">
    <location>
        <begin position="140"/>
        <end position="210"/>
    </location>
</feature>
<feature type="region of interest" description="Disordered" evidence="1">
    <location>
        <begin position="1590"/>
        <end position="1617"/>
    </location>
</feature>
<feature type="compositionally biased region" description="Pro residues" evidence="1">
    <location>
        <begin position="757"/>
        <end position="767"/>
    </location>
</feature>
<name>A0A0D7AM54_9AGAR</name>
<feature type="region of interest" description="Disordered" evidence="1">
    <location>
        <begin position="1668"/>
        <end position="1706"/>
    </location>
</feature>
<feature type="region of interest" description="Disordered" evidence="1">
    <location>
        <begin position="1059"/>
        <end position="1114"/>
    </location>
</feature>
<proteinExistence type="predicted"/>
<feature type="region of interest" description="Disordered" evidence="1">
    <location>
        <begin position="723"/>
        <end position="820"/>
    </location>
</feature>
<feature type="compositionally biased region" description="Polar residues" evidence="1">
    <location>
        <begin position="1072"/>
        <end position="1083"/>
    </location>
</feature>
<feature type="compositionally biased region" description="Polar residues" evidence="1">
    <location>
        <begin position="455"/>
        <end position="468"/>
    </location>
</feature>
<feature type="compositionally biased region" description="Low complexity" evidence="1">
    <location>
        <begin position="469"/>
        <end position="484"/>
    </location>
</feature>
<feature type="region of interest" description="Disordered" evidence="1">
    <location>
        <begin position="1719"/>
        <end position="1750"/>
    </location>
</feature>
<feature type="compositionally biased region" description="Basic residues" evidence="1">
    <location>
        <begin position="1729"/>
        <end position="1742"/>
    </location>
</feature>
<reference evidence="2 3" key="1">
    <citation type="journal article" date="2015" name="Fungal Genet. Biol.">
        <title>Evolution of novel wood decay mechanisms in Agaricales revealed by the genome sequences of Fistulina hepatica and Cylindrobasidium torrendii.</title>
        <authorList>
            <person name="Floudas D."/>
            <person name="Held B.W."/>
            <person name="Riley R."/>
            <person name="Nagy L.G."/>
            <person name="Koehler G."/>
            <person name="Ransdell A.S."/>
            <person name="Younus H."/>
            <person name="Chow J."/>
            <person name="Chiniquy J."/>
            <person name="Lipzen A."/>
            <person name="Tritt A."/>
            <person name="Sun H."/>
            <person name="Haridas S."/>
            <person name="LaButti K."/>
            <person name="Ohm R.A."/>
            <person name="Kues U."/>
            <person name="Blanchette R.A."/>
            <person name="Grigoriev I.V."/>
            <person name="Minto R.E."/>
            <person name="Hibbett D.S."/>
        </authorList>
    </citation>
    <scope>NUCLEOTIDE SEQUENCE [LARGE SCALE GENOMIC DNA]</scope>
    <source>
        <strain evidence="2 3">ATCC 64428</strain>
    </source>
</reference>
<feature type="compositionally biased region" description="Low complexity" evidence="1">
    <location>
        <begin position="1668"/>
        <end position="1685"/>
    </location>
</feature>
<feature type="compositionally biased region" description="Basic and acidic residues" evidence="1">
    <location>
        <begin position="668"/>
        <end position="677"/>
    </location>
</feature>
<feature type="compositionally biased region" description="Low complexity" evidence="1">
    <location>
        <begin position="1693"/>
        <end position="1706"/>
    </location>
</feature>
<feature type="compositionally biased region" description="Basic and acidic residues" evidence="1">
    <location>
        <begin position="342"/>
        <end position="366"/>
    </location>
</feature>
<feature type="region of interest" description="Disordered" evidence="1">
    <location>
        <begin position="902"/>
        <end position="933"/>
    </location>
</feature>
<dbReference type="EMBL" id="KN881629">
    <property type="protein sequence ID" value="KIY52945.1"/>
    <property type="molecule type" value="Genomic_DNA"/>
</dbReference>
<feature type="region of interest" description="Disordered" evidence="1">
    <location>
        <begin position="314"/>
        <end position="368"/>
    </location>
</feature>
<feature type="region of interest" description="Disordered" evidence="1">
    <location>
        <begin position="406"/>
        <end position="437"/>
    </location>
</feature>
<evidence type="ECO:0000256" key="1">
    <source>
        <dbReference type="SAM" id="MobiDB-lite"/>
    </source>
</evidence>
<accession>A0A0D7AM54</accession>
<feature type="region of interest" description="Disordered" evidence="1">
    <location>
        <begin position="455"/>
        <end position="554"/>
    </location>
</feature>
<keyword evidence="3" id="KW-1185">Reference proteome</keyword>
<feature type="region of interest" description="Disordered" evidence="1">
    <location>
        <begin position="1763"/>
        <end position="1784"/>
    </location>
</feature>
<feature type="compositionally biased region" description="Pro residues" evidence="1">
    <location>
        <begin position="920"/>
        <end position="933"/>
    </location>
</feature>
<feature type="compositionally biased region" description="Polar residues" evidence="1">
    <location>
        <begin position="2004"/>
        <end position="2017"/>
    </location>
</feature>
<feature type="compositionally biased region" description="Basic and acidic residues" evidence="1">
    <location>
        <begin position="198"/>
        <end position="210"/>
    </location>
</feature>
<feature type="region of interest" description="Disordered" evidence="1">
    <location>
        <begin position="586"/>
        <end position="614"/>
    </location>
</feature>
<organism evidence="2 3">
    <name type="scientific">Fistulina hepatica ATCC 64428</name>
    <dbReference type="NCBI Taxonomy" id="1128425"/>
    <lineage>
        <taxon>Eukaryota</taxon>
        <taxon>Fungi</taxon>
        <taxon>Dikarya</taxon>
        <taxon>Basidiomycota</taxon>
        <taxon>Agaricomycotina</taxon>
        <taxon>Agaricomycetes</taxon>
        <taxon>Agaricomycetidae</taxon>
        <taxon>Agaricales</taxon>
        <taxon>Fistulinaceae</taxon>
        <taxon>Fistulina</taxon>
    </lineage>
</organism>
<feature type="compositionally biased region" description="Low complexity" evidence="1">
    <location>
        <begin position="1765"/>
        <end position="1784"/>
    </location>
</feature>
<feature type="region of interest" description="Disordered" evidence="1">
    <location>
        <begin position="660"/>
        <end position="679"/>
    </location>
</feature>